<dbReference type="InterPro" id="IPR014031">
    <property type="entry name" value="Ketoacyl_synth_C"/>
</dbReference>
<dbReference type="InterPro" id="IPR009081">
    <property type="entry name" value="PP-bd_ACP"/>
</dbReference>
<dbReference type="PROSITE" id="PS52004">
    <property type="entry name" value="KS3_2"/>
    <property type="match status" value="3"/>
</dbReference>
<dbReference type="SUPFAM" id="SSF51735">
    <property type="entry name" value="NAD(P)-binding Rossmann-fold domains"/>
    <property type="match status" value="2"/>
</dbReference>
<dbReference type="CDD" id="cd00833">
    <property type="entry name" value="PKS"/>
    <property type="match status" value="3"/>
</dbReference>
<dbReference type="InterPro" id="IPR020806">
    <property type="entry name" value="PKS_PP-bd"/>
</dbReference>
<evidence type="ECO:0000256" key="1">
    <source>
        <dbReference type="ARBA" id="ARBA00004496"/>
    </source>
</evidence>
<dbReference type="SMART" id="SM00823">
    <property type="entry name" value="PKS_PP"/>
    <property type="match status" value="3"/>
</dbReference>
<dbReference type="InterPro" id="IPR050091">
    <property type="entry name" value="PKS_NRPS_Biosynth_Enz"/>
</dbReference>
<dbReference type="Pfam" id="PF08659">
    <property type="entry name" value="KR"/>
    <property type="match status" value="2"/>
</dbReference>
<dbReference type="Pfam" id="PF00109">
    <property type="entry name" value="ketoacyl-synt"/>
    <property type="match status" value="3"/>
</dbReference>
<proteinExistence type="predicted"/>
<keyword evidence="7" id="KW-0677">Repeat</keyword>
<evidence type="ECO:0000313" key="11">
    <source>
        <dbReference type="EMBL" id="BCB74882.1"/>
    </source>
</evidence>
<organism evidence="11 12">
    <name type="scientific">Phytohabitans flavus</name>
    <dbReference type="NCBI Taxonomy" id="1076124"/>
    <lineage>
        <taxon>Bacteria</taxon>
        <taxon>Bacillati</taxon>
        <taxon>Actinomycetota</taxon>
        <taxon>Actinomycetes</taxon>
        <taxon>Micromonosporales</taxon>
        <taxon>Micromonosporaceae</taxon>
    </lineage>
</organism>
<evidence type="ECO:0000256" key="2">
    <source>
        <dbReference type="ARBA" id="ARBA00004792"/>
    </source>
</evidence>
<feature type="region of interest" description="Disordered" evidence="8">
    <location>
        <begin position="2552"/>
        <end position="2707"/>
    </location>
</feature>
<dbReference type="InterPro" id="IPR006162">
    <property type="entry name" value="Ppantetheine_attach_site"/>
</dbReference>
<dbReference type="KEGG" id="pfla:Pflav_012920"/>
<dbReference type="InterPro" id="IPR032821">
    <property type="entry name" value="PKS_assoc"/>
</dbReference>
<keyword evidence="6" id="KW-0808">Transferase</keyword>
<dbReference type="Gene3D" id="1.10.1200.10">
    <property type="entry name" value="ACP-like"/>
    <property type="match status" value="3"/>
</dbReference>
<dbReference type="Pfam" id="PF22336">
    <property type="entry name" value="RhiE-like_linker"/>
    <property type="match status" value="1"/>
</dbReference>
<feature type="region of interest" description="Disordered" evidence="8">
    <location>
        <begin position="248"/>
        <end position="282"/>
    </location>
</feature>
<dbReference type="GO" id="GO:0071770">
    <property type="term" value="P:DIM/DIP cell wall layer assembly"/>
    <property type="evidence" value="ECO:0007669"/>
    <property type="project" value="TreeGrafter"/>
</dbReference>
<keyword evidence="5" id="KW-0597">Phosphoprotein</keyword>
<dbReference type="PROSITE" id="PS00012">
    <property type="entry name" value="PHOSPHOPANTETHEINE"/>
    <property type="match status" value="1"/>
</dbReference>
<keyword evidence="4" id="KW-0963">Cytoplasm</keyword>
<evidence type="ECO:0000256" key="4">
    <source>
        <dbReference type="ARBA" id="ARBA00022490"/>
    </source>
</evidence>
<dbReference type="PROSITE" id="PS00606">
    <property type="entry name" value="KS3_1"/>
    <property type="match status" value="3"/>
</dbReference>
<dbReference type="InterPro" id="IPR014030">
    <property type="entry name" value="Ketoacyl_synth_N"/>
</dbReference>
<dbReference type="InterPro" id="IPR018201">
    <property type="entry name" value="Ketoacyl_synth_AS"/>
</dbReference>
<keyword evidence="12" id="KW-1185">Reference proteome</keyword>
<gene>
    <name evidence="11" type="ORF">Pflav_012920</name>
</gene>
<dbReference type="GO" id="GO:0006633">
    <property type="term" value="P:fatty acid biosynthetic process"/>
    <property type="evidence" value="ECO:0007669"/>
    <property type="project" value="InterPro"/>
</dbReference>
<evidence type="ECO:0000256" key="3">
    <source>
        <dbReference type="ARBA" id="ARBA00022450"/>
    </source>
</evidence>
<feature type="domain" description="Ketosynthase family 3 (KS3)" evidence="10">
    <location>
        <begin position="2003"/>
        <end position="2418"/>
    </location>
</feature>
<evidence type="ECO:0000256" key="6">
    <source>
        <dbReference type="ARBA" id="ARBA00022679"/>
    </source>
</evidence>
<comment type="pathway">
    <text evidence="2">Antibiotic biosynthesis.</text>
</comment>
<feature type="compositionally biased region" description="Low complexity" evidence="8">
    <location>
        <begin position="2692"/>
        <end position="2707"/>
    </location>
</feature>
<evidence type="ECO:0008006" key="13">
    <source>
        <dbReference type="Google" id="ProtNLM"/>
    </source>
</evidence>
<dbReference type="GO" id="GO:0005737">
    <property type="term" value="C:cytoplasm"/>
    <property type="evidence" value="ECO:0007669"/>
    <property type="project" value="UniProtKB-SubCell"/>
</dbReference>
<evidence type="ECO:0000256" key="7">
    <source>
        <dbReference type="ARBA" id="ARBA00022737"/>
    </source>
</evidence>
<evidence type="ECO:0000259" key="9">
    <source>
        <dbReference type="PROSITE" id="PS50075"/>
    </source>
</evidence>
<dbReference type="InterPro" id="IPR020841">
    <property type="entry name" value="PKS_Beta-ketoAc_synthase_dom"/>
</dbReference>
<dbReference type="Pfam" id="PF02801">
    <property type="entry name" value="Ketoacyl-synt_C"/>
    <property type="match status" value="3"/>
</dbReference>
<dbReference type="Pfam" id="PF16197">
    <property type="entry name" value="KAsynt_C_assoc"/>
    <property type="match status" value="2"/>
</dbReference>
<dbReference type="PANTHER" id="PTHR43775">
    <property type="entry name" value="FATTY ACID SYNTHASE"/>
    <property type="match status" value="1"/>
</dbReference>
<feature type="domain" description="Carrier" evidence="9">
    <location>
        <begin position="176"/>
        <end position="250"/>
    </location>
</feature>
<evidence type="ECO:0000313" key="12">
    <source>
        <dbReference type="Proteomes" id="UP000502508"/>
    </source>
</evidence>
<dbReference type="GO" id="GO:0004315">
    <property type="term" value="F:3-oxoacyl-[acyl-carrier-protein] synthase activity"/>
    <property type="evidence" value="ECO:0007669"/>
    <property type="project" value="InterPro"/>
</dbReference>
<reference evidence="11 12" key="1">
    <citation type="submission" date="2020-03" db="EMBL/GenBank/DDBJ databases">
        <title>Whole genome shotgun sequence of Phytohabitans flavus NBRC 107702.</title>
        <authorList>
            <person name="Komaki H."/>
            <person name="Tamura T."/>
        </authorList>
    </citation>
    <scope>NUCLEOTIDE SEQUENCE [LARGE SCALE GENOMIC DNA]</scope>
    <source>
        <strain evidence="11 12">NBRC 107702</strain>
    </source>
</reference>
<accession>A0A6F8XM38</accession>
<evidence type="ECO:0000259" key="10">
    <source>
        <dbReference type="PROSITE" id="PS52004"/>
    </source>
</evidence>
<feature type="domain" description="Ketosynthase family 3 (KS3)" evidence="10">
    <location>
        <begin position="284"/>
        <end position="706"/>
    </location>
</feature>
<dbReference type="InterPro" id="IPR013968">
    <property type="entry name" value="PKS_KR"/>
</dbReference>
<dbReference type="SUPFAM" id="SSF53901">
    <property type="entry name" value="Thiolase-like"/>
    <property type="match status" value="3"/>
</dbReference>
<keyword evidence="3" id="KW-0596">Phosphopantetheine</keyword>
<feature type="compositionally biased region" description="Low complexity" evidence="8">
    <location>
        <begin position="2599"/>
        <end position="2651"/>
    </location>
</feature>
<feature type="domain" description="Carrier" evidence="9">
    <location>
        <begin position="1913"/>
        <end position="1989"/>
    </location>
</feature>
<sequence length="2707" mass="282634">MVHSAGLVDDRLLVNKDLAALRRVVAPKLAGARHLDEATAGDELDWFVLFSSLSGVLGSIGQADYAIANRALDAFAVEREALSASGRRRGISRSIAWPWWRDGGMPIADELRDATLARSGTAPLETADGLVALRQALRLAASRIVVATGDPGGYEPKLGVVAPAAPPTPGPRADHADLSREVRAALASVIGVAVDDIDDEDTLGDLGVESVAATRLIALLETRFDVVLNPSMAVPHSSLASLAEAVRSQRPVRPEPAATPVAVTDRRPADPSTRDLPAASPPRGERIAVVAVAARFPGATTIADFWHNLTAGRDTTGPVPAGRYTMDWIRDLPGDLAHRVTHGGYLSDVDLFAAGDLRVDVAEAPWMDPLQRHFLELGHELFDAAGYPRDEVAGRSVGVFLAATGTDYVRRAFRDGAEATPQLLVNGLTNMAAARLNHALDLRGPAQVVDTACSSSLVALHQACRSLRAGECDMAVVGGGSLLLDPFTQIGLARAGVLSPDGRTRVFDRDADGMGVGEGVGLVLLKPAEDALRDGDQVLATIAGSAVNNDGRTLGLTAPNPDAQVDVIRAALRAAGVSAETVTYLEAHGSASPFGDPVEIHAAAEAFRRDTGRHQFCGTGSVKSNIGSLLHAGGVAALIKVVLAMRHQFLPPTLHCANPHPRLGFERTPFRPVLEGAPWRPESGPLRAGVSAFGFGGTNAHVVVEQADPDHQPVRAPLTRNRPERARFWLPAATAPAAPPAPDPVPAVEPVPAIVAAGAEPTGLADLYRLLRELGAEPTDPEAGFADLGLDSAALLRLTDLLERDSGRTVNPTAFFRYRTLRDFAAHAMRPPSRPTVSEPAPIAATAPGAADRDIAVIGMAGRFPAADSVDALWERLRDGDLLVGPPPAERPELGGDVPGHGGYLSDVARFDASFFGISPREARRMDPQIRTLLEVMYAAAEDAGAVPRLRSSVTGTYVGACYRDYEQTMIARGEPARPHDATGNAAAMAANRPAFFLDLRGPSLTVDTACSSSLVALHLAVAALRAGECEMAFAAGTNLVLDHRHHEYLSAMGALSATGRCRSFAAAADGYVPAEAVVALLLKPAAHALRDGDPVHAIIKGSAVSHVGRTASVTAPDAVSQAALLRRAWADARVEPRTIGLLEAHGTGTVLGDPIEVEAARDAFGPPGDAGPWCSLGSAKAHLGHAEASAGLVGVVKAVLSLRHRTLVAMPASGPVNPYCELDGGPFLIEERSRPWPAPAGGPRRAGVSAFGFGGTGAHVVVEEAPQPATNRPETTGRRWAFPISARNAERLVDVAAGLRAALAHPHGPDPAGVARTLQIGREPMRIRIAAVAASTGELVAALDAYLSGTDHPGLVRPGGDTAPDGADPARRAAERFVSGEAVDWAGDPGLPPGSLVRLPCYPFARDRFWLDGAVERAAAPASVDTGVAHLFVARAQTRAVARRRPAAPTTVMFGDATAAAEPDSPATVVVTVRDGSGYRQVGPRRYEMDLADPDAHRRLRDELTGREPAPVDLVCRWAAGEAATGGTPAGMLASTQRELARFAALATGWRHRPGDEPTRCVYAYRRDGLAAPFEAVAGFARAAVAADPGLGVAVLGLGATALVWPAAAAELGAVRPGEVVEAVVDGPRTVLDFVEAAGAGDVGGPWRPEGRYLLTGGLGAIGRLLAVDLAENHAARLVLTGRRALDDDGRTFLDELDRAGGQAVYVRADAADQGAAERVAGFARARFGGLDGVLHLAGVLHEVPIQDRTAELVTAVLDAKVAGTVALDLATAGEDLDLFAVLSSLSSVLGTPRLGDYAAANRFAEAYLEHREGLRRRGERRGRSTALLMPYWRDGGMRMPARTEAAIAALTGTGPLNGRTGITAFGRGLAVAATTGVARLVAAPGDRHKLGHLLAAGAGAELETATAPPSTGEPADARALTAIIGRVLQLPDGVPDGADLTDLGFESVTIAELMRAVNARWGTRLPASTFYELRTVDDLVARIQNSRPEPAVQVAEPPPPGDAVAIIGMAARFPGSPDVDTFWANLLAGRDLVGTYPREGRPPWPTGAPPVAGFIENVALFDHEHFGMSRREAELTDPQQRLLLTTAHLALADAGLPAERIAGTATGVFVGVSNVDYIDVLRDAGRAEESYGVTGLSGSIVANRVSYRYDLTGPSEVVDTGCSSSLVALHRAVRSLAAGECGLALVGGVNLLLSQRPFAACEAAGMLSPTGRCRTFGREADGYVRGEGVGVVVLKPLRAAIEDGDPVHAVLRASGVNHGGHAHGLTVPSPRAQSALIASVHRRAGIDPATIGYVETHGTGTPLGDPVEVNGLRAAFADADPAARCGLGSVKSNIGHLESASGMAGLIKVVLALRHRTLPATLHCADPNPEVNLDGSPFFLVTEATDWPAPPGAGPRRAGVSAFGFGGVNAHVVVEEPPAPRPAPLVVPSLREVYCWPEPPHEPTGLQEVARLGVTLLRSALGGSPDLSTIPVRAEYTALRDALVTLLGRVQPVPDPDAVADRIERDHPDLRPHLRLLTRCAPRIPAVLRGELDALEVLFPDGDGTLVADVYGGPRSPTSTTVAWRPPCGTRSAAGWPRVRTSRPASSKSARAPRRPPGWSSPSCASSGRRSSTRSRTWPSPSSSGPATTSPAAQSRCGSRSSTSSSHPSRPTRDATTSWSPPTSCTRPDRSVPRSPACAARCDPVDAWWSTNSPPTTRSSPSPSG</sequence>
<dbReference type="Gene3D" id="3.40.47.10">
    <property type="match status" value="3"/>
</dbReference>
<dbReference type="InterPro" id="IPR054514">
    <property type="entry name" value="RhiE-like_linker"/>
</dbReference>
<dbReference type="PANTHER" id="PTHR43775:SF37">
    <property type="entry name" value="SI:DKEY-61P9.11"/>
    <property type="match status" value="1"/>
</dbReference>
<dbReference type="SMART" id="SM00825">
    <property type="entry name" value="PKS_KS"/>
    <property type="match status" value="3"/>
</dbReference>
<feature type="compositionally biased region" description="Basic and acidic residues" evidence="8">
    <location>
        <begin position="264"/>
        <end position="273"/>
    </location>
</feature>
<feature type="domain" description="Carrier" evidence="9">
    <location>
        <begin position="757"/>
        <end position="832"/>
    </location>
</feature>
<feature type="compositionally biased region" description="Polar residues" evidence="8">
    <location>
        <begin position="2656"/>
        <end position="2668"/>
    </location>
</feature>
<dbReference type="GO" id="GO:0005886">
    <property type="term" value="C:plasma membrane"/>
    <property type="evidence" value="ECO:0007669"/>
    <property type="project" value="TreeGrafter"/>
</dbReference>
<dbReference type="Proteomes" id="UP000502508">
    <property type="component" value="Chromosome"/>
</dbReference>
<dbReference type="PROSITE" id="PS50075">
    <property type="entry name" value="CARRIER"/>
    <property type="match status" value="3"/>
</dbReference>
<dbReference type="InterPro" id="IPR057326">
    <property type="entry name" value="KR_dom"/>
</dbReference>
<dbReference type="EMBL" id="AP022870">
    <property type="protein sequence ID" value="BCB74882.1"/>
    <property type="molecule type" value="Genomic_DNA"/>
</dbReference>
<dbReference type="InterPro" id="IPR016039">
    <property type="entry name" value="Thiolase-like"/>
</dbReference>
<dbReference type="SUPFAM" id="SSF47336">
    <property type="entry name" value="ACP-like"/>
    <property type="match status" value="3"/>
</dbReference>
<dbReference type="Pfam" id="PF00550">
    <property type="entry name" value="PP-binding"/>
    <property type="match status" value="3"/>
</dbReference>
<protein>
    <recommendedName>
        <fullName evidence="13">Polyketide synthase</fullName>
    </recommendedName>
</protein>
<feature type="domain" description="Ketosynthase family 3 (KS3)" evidence="10">
    <location>
        <begin position="852"/>
        <end position="1265"/>
    </location>
</feature>
<dbReference type="GO" id="GO:0004312">
    <property type="term" value="F:fatty acid synthase activity"/>
    <property type="evidence" value="ECO:0007669"/>
    <property type="project" value="TreeGrafter"/>
</dbReference>
<dbReference type="Gene3D" id="3.40.50.720">
    <property type="entry name" value="NAD(P)-binding Rossmann-like Domain"/>
    <property type="match status" value="2"/>
</dbReference>
<dbReference type="InterPro" id="IPR036291">
    <property type="entry name" value="NAD(P)-bd_dom_sf"/>
</dbReference>
<name>A0A6F8XM38_9ACTN</name>
<dbReference type="InterPro" id="IPR036736">
    <property type="entry name" value="ACP-like_sf"/>
</dbReference>
<evidence type="ECO:0000256" key="5">
    <source>
        <dbReference type="ARBA" id="ARBA00022553"/>
    </source>
</evidence>
<dbReference type="Gene3D" id="1.10.1240.100">
    <property type="match status" value="1"/>
</dbReference>
<reference evidence="11 12" key="2">
    <citation type="submission" date="2020-03" db="EMBL/GenBank/DDBJ databases">
        <authorList>
            <person name="Ichikawa N."/>
            <person name="Kimura A."/>
            <person name="Kitahashi Y."/>
            <person name="Uohara A."/>
        </authorList>
    </citation>
    <scope>NUCLEOTIDE SEQUENCE [LARGE SCALE GENOMIC DNA]</scope>
    <source>
        <strain evidence="11 12">NBRC 107702</strain>
    </source>
</reference>
<dbReference type="SMART" id="SM00822">
    <property type="entry name" value="PKS_KR"/>
    <property type="match status" value="1"/>
</dbReference>
<comment type="subcellular location">
    <subcellularLocation>
        <location evidence="1">Cytoplasm</location>
    </subcellularLocation>
</comment>
<evidence type="ECO:0000256" key="8">
    <source>
        <dbReference type="SAM" id="MobiDB-lite"/>
    </source>
</evidence>
<dbReference type="SMART" id="SM01294">
    <property type="entry name" value="PKS_PP_betabranch"/>
    <property type="match status" value="1"/>
</dbReference>
<dbReference type="GO" id="GO:0031177">
    <property type="term" value="F:phosphopantetheine binding"/>
    <property type="evidence" value="ECO:0007669"/>
    <property type="project" value="InterPro"/>
</dbReference>